<dbReference type="PANTHER" id="PTHR13037">
    <property type="entry name" value="FORMIN"/>
    <property type="match status" value="1"/>
</dbReference>
<sequence>MKFINITDLSESEAKALVANIATGMKVDMSSLPLLAENKKIMKEVIAGMIDSQLNKIVAHPYEHFSNLDVAEFYLNAYIADNTIHSQVQGKDLKIDAESLNGFFGIELDSQDIDTPTLIDLESVEVSVETFVDTYCRDDATGVDKLYMKKNVLKKDFERLMSIMHRCLWCKTGSTDQMNNANSKAIFAVHRGMNINWGKVLFQSISESIAKKDKKIGMFFTKMGHGLLISSLISNVNIALREANEVNHNKTIFLTASPKLHVAVAAELKKTSKYEQLREKPVTTVEVDDEQPKAKKKKLQKKPKTTTKKNASEEDASEPETSVVAPKVTPVKKMLRQKRRRRAVIQSDSDSSQSPIRVQKKKKKANSPPKESEPQGEPAPELATALVISDAQGEPESEVQPLSAPDLQVTMSPTEQLTSTTALDRQFQRVLSWRKWRMGPLQQILAQAAAFESEEEEVLKWAGTDDVSLCFDLQFLHSMLEKKKESLKGKEKMTAPPSEEHVKPLSESEIPVFEEWLVEMKRRESLRKYPYLPHFHGESSIANNMPLAMHQLIREWRNSQTEETSVEVIPNSPSPPVHITPEPHTSPPKSPSPKPSTPLSTPPENPQPPSDSPTTSPKKSPTPKPSSPCHQITPIRSRSPSPPPPSQHQRTPTPQTSPHQSSHHQKSKSPSPQQSAASTPKKEPVVRILSSSEDNDGFLTSSLAGDLQSNKRKTPTPPPSPAQPQPQINDIPQPEPPKAVLIPFQEFVESAEDFGDQMVAGLNKLLVLNQKHDAHLDLVQYNIESGLDKISNALSQLSTTFLSYMKTSTEKVDNIASEVASIHTVLYSQSLTLSAQDKAIQELSDAVDDLQWSSDKHAEQLTDVEDICKTLKEFDIKLINSGKDRDHKLTLLEATTKDIQSAVGKQKELIEGLASVTQTLPGALEAIKDNNATEFSKIGLLLGDLVDAKKGEEIREPARAIRAAEGTSTRAVDPAVYFERARQKRIAAGTQRPPLPRSKKGKKSTFTLAQWLKSDLAKPDAAQFQEMKKHMTPLQQENLILDRDGTIIINHGGSMQEAEDWWHMKVIPGKDISEAIRNYLDCKLEPAWSECQNPRNLASIRAKVNADLKEIEAKEAELEEEDI</sequence>
<dbReference type="AlphaFoldDB" id="A0AAV0C2G4"/>
<evidence type="ECO:0000313" key="3">
    <source>
        <dbReference type="EMBL" id="CAH9057735.1"/>
    </source>
</evidence>
<protein>
    <submittedName>
        <fullName evidence="3">Uncharacterized protein</fullName>
    </submittedName>
</protein>
<feature type="region of interest" description="Disordered" evidence="2">
    <location>
        <begin position="280"/>
        <end position="381"/>
    </location>
</feature>
<feature type="compositionally biased region" description="Low complexity" evidence="2">
    <location>
        <begin position="647"/>
        <end position="660"/>
    </location>
</feature>
<feature type="compositionally biased region" description="Low complexity" evidence="2">
    <location>
        <begin position="627"/>
        <end position="639"/>
    </location>
</feature>
<evidence type="ECO:0000313" key="4">
    <source>
        <dbReference type="Proteomes" id="UP001152523"/>
    </source>
</evidence>
<keyword evidence="1" id="KW-0945">Host-virus interaction</keyword>
<feature type="compositionally biased region" description="Pro residues" evidence="2">
    <location>
        <begin position="715"/>
        <end position="724"/>
    </location>
</feature>
<comment type="caution">
    <text evidence="3">The sequence shown here is derived from an EMBL/GenBank/DDBJ whole genome shotgun (WGS) entry which is preliminary data.</text>
</comment>
<dbReference type="Proteomes" id="UP001152523">
    <property type="component" value="Unassembled WGS sequence"/>
</dbReference>
<evidence type="ECO:0000256" key="1">
    <source>
        <dbReference type="ARBA" id="ARBA00022581"/>
    </source>
</evidence>
<feature type="compositionally biased region" description="Basic residues" evidence="2">
    <location>
        <begin position="333"/>
        <end position="343"/>
    </location>
</feature>
<feature type="compositionally biased region" description="Low complexity" evidence="2">
    <location>
        <begin position="668"/>
        <end position="679"/>
    </location>
</feature>
<accession>A0AAV0C2G4</accession>
<feature type="region of interest" description="Disordered" evidence="2">
    <location>
        <begin position="487"/>
        <end position="506"/>
    </location>
</feature>
<dbReference type="PRINTS" id="PR01217">
    <property type="entry name" value="PRICHEXTENSN"/>
</dbReference>
<name>A0AAV0C2G4_9ASTE</name>
<reference evidence="3" key="1">
    <citation type="submission" date="2022-07" db="EMBL/GenBank/DDBJ databases">
        <authorList>
            <person name="Macas J."/>
            <person name="Novak P."/>
            <person name="Neumann P."/>
        </authorList>
    </citation>
    <scope>NUCLEOTIDE SEQUENCE</scope>
</reference>
<dbReference type="PANTHER" id="PTHR13037:SF24">
    <property type="entry name" value="POLYCOMB PROTEIN PCL-RELATED"/>
    <property type="match status" value="1"/>
</dbReference>
<evidence type="ECO:0000256" key="2">
    <source>
        <dbReference type="SAM" id="MobiDB-lite"/>
    </source>
</evidence>
<feature type="compositionally biased region" description="Basic residues" evidence="2">
    <location>
        <begin position="294"/>
        <end position="307"/>
    </location>
</feature>
<dbReference type="EMBL" id="CAMAPF010000007">
    <property type="protein sequence ID" value="CAH9057735.1"/>
    <property type="molecule type" value="Genomic_DNA"/>
</dbReference>
<feature type="region of interest" description="Disordered" evidence="2">
    <location>
        <begin position="559"/>
        <end position="736"/>
    </location>
</feature>
<proteinExistence type="predicted"/>
<organism evidence="3 4">
    <name type="scientific">Cuscuta epithymum</name>
    <dbReference type="NCBI Taxonomy" id="186058"/>
    <lineage>
        <taxon>Eukaryota</taxon>
        <taxon>Viridiplantae</taxon>
        <taxon>Streptophyta</taxon>
        <taxon>Embryophyta</taxon>
        <taxon>Tracheophyta</taxon>
        <taxon>Spermatophyta</taxon>
        <taxon>Magnoliopsida</taxon>
        <taxon>eudicotyledons</taxon>
        <taxon>Gunneridae</taxon>
        <taxon>Pentapetalae</taxon>
        <taxon>asterids</taxon>
        <taxon>lamiids</taxon>
        <taxon>Solanales</taxon>
        <taxon>Convolvulaceae</taxon>
        <taxon>Cuscuteae</taxon>
        <taxon>Cuscuta</taxon>
        <taxon>Cuscuta subgen. Cuscuta</taxon>
    </lineage>
</organism>
<gene>
    <name evidence="3" type="ORF">CEPIT_LOCUS1152</name>
</gene>
<keyword evidence="4" id="KW-1185">Reference proteome</keyword>
<feature type="compositionally biased region" description="Pro residues" evidence="2">
    <location>
        <begin position="572"/>
        <end position="611"/>
    </location>
</feature>